<dbReference type="STRING" id="46731.A0A3M6TD79"/>
<evidence type="ECO:0000256" key="1">
    <source>
        <dbReference type="ARBA" id="ARBA00022737"/>
    </source>
</evidence>
<dbReference type="GO" id="GO:0016020">
    <property type="term" value="C:membrane"/>
    <property type="evidence" value="ECO:0007669"/>
    <property type="project" value="UniProtKB-SubCell"/>
</dbReference>
<dbReference type="InterPro" id="IPR036116">
    <property type="entry name" value="FN3_sf"/>
</dbReference>
<name>A0A3M6TD79_POCDA</name>
<keyword evidence="2" id="KW-1015">Disulfide bond</keyword>
<keyword evidence="3" id="KW-0812">Transmembrane</keyword>
<reference evidence="5 6" key="1">
    <citation type="journal article" date="2018" name="Sci. Rep.">
        <title>Comparative analysis of the Pocillopora damicornis genome highlights role of immune system in coral evolution.</title>
        <authorList>
            <person name="Cunning R."/>
            <person name="Bay R.A."/>
            <person name="Gillette P."/>
            <person name="Baker A.C."/>
            <person name="Traylor-Knowles N."/>
        </authorList>
    </citation>
    <scope>NUCLEOTIDE SEQUENCE [LARGE SCALE GENOMIC DNA]</scope>
    <source>
        <strain evidence="5">RSMAS</strain>
        <tissue evidence="5">Whole animal</tissue>
    </source>
</reference>
<evidence type="ECO:0000256" key="3">
    <source>
        <dbReference type="SAM" id="Phobius"/>
    </source>
</evidence>
<keyword evidence="3" id="KW-1133">Transmembrane helix</keyword>
<dbReference type="EMBL" id="RCHS01003843">
    <property type="protein sequence ID" value="RMX39249.1"/>
    <property type="molecule type" value="Genomic_DNA"/>
</dbReference>
<dbReference type="SUPFAM" id="SSF49265">
    <property type="entry name" value="Fibronectin type III"/>
    <property type="match status" value="1"/>
</dbReference>
<evidence type="ECO:0000313" key="6">
    <source>
        <dbReference type="Proteomes" id="UP000275408"/>
    </source>
</evidence>
<feature type="domain" description="Ig-like" evidence="4">
    <location>
        <begin position="139"/>
        <end position="217"/>
    </location>
</feature>
<dbReference type="InterPro" id="IPR036179">
    <property type="entry name" value="Ig-like_dom_sf"/>
</dbReference>
<accession>A0A3M6TD79</accession>
<dbReference type="GO" id="GO:0098609">
    <property type="term" value="P:cell-cell adhesion"/>
    <property type="evidence" value="ECO:0007669"/>
    <property type="project" value="TreeGrafter"/>
</dbReference>
<proteinExistence type="predicted"/>
<dbReference type="PANTHER" id="PTHR44170:SF6">
    <property type="entry name" value="CONTACTIN"/>
    <property type="match status" value="1"/>
</dbReference>
<dbReference type="Proteomes" id="UP000275408">
    <property type="component" value="Unassembled WGS sequence"/>
</dbReference>
<dbReference type="InterPro" id="IPR003598">
    <property type="entry name" value="Ig_sub2"/>
</dbReference>
<dbReference type="Gene3D" id="2.60.40.10">
    <property type="entry name" value="Immunoglobulins"/>
    <property type="match status" value="3"/>
</dbReference>
<dbReference type="AlphaFoldDB" id="A0A3M6TD79"/>
<comment type="caution">
    <text evidence="5">The sequence shown here is derived from an EMBL/GenBank/DDBJ whole genome shotgun (WGS) entry which is preliminary data.</text>
</comment>
<dbReference type="InterPro" id="IPR003961">
    <property type="entry name" value="FN3_dom"/>
</dbReference>
<dbReference type="InterPro" id="IPR003599">
    <property type="entry name" value="Ig_sub"/>
</dbReference>
<keyword evidence="6" id="KW-1185">Reference proteome</keyword>
<dbReference type="InterPro" id="IPR007110">
    <property type="entry name" value="Ig-like_dom"/>
</dbReference>
<organism evidence="5 6">
    <name type="scientific">Pocillopora damicornis</name>
    <name type="common">Cauliflower coral</name>
    <name type="synonym">Millepora damicornis</name>
    <dbReference type="NCBI Taxonomy" id="46731"/>
    <lineage>
        <taxon>Eukaryota</taxon>
        <taxon>Metazoa</taxon>
        <taxon>Cnidaria</taxon>
        <taxon>Anthozoa</taxon>
        <taxon>Hexacorallia</taxon>
        <taxon>Scleractinia</taxon>
        <taxon>Astrocoeniina</taxon>
        <taxon>Pocilloporidae</taxon>
        <taxon>Pocillopora</taxon>
    </lineage>
</organism>
<evidence type="ECO:0000259" key="4">
    <source>
        <dbReference type="PROSITE" id="PS50835"/>
    </source>
</evidence>
<evidence type="ECO:0000313" key="5">
    <source>
        <dbReference type="EMBL" id="RMX39249.1"/>
    </source>
</evidence>
<keyword evidence="3" id="KW-0472">Membrane</keyword>
<gene>
    <name evidence="5" type="ORF">pdam_00018978</name>
</gene>
<dbReference type="InterPro" id="IPR013783">
    <property type="entry name" value="Ig-like_fold"/>
</dbReference>
<dbReference type="OrthoDB" id="6159398at2759"/>
<dbReference type="PROSITE" id="PS50835">
    <property type="entry name" value="IG_LIKE"/>
    <property type="match status" value="1"/>
</dbReference>
<protein>
    <recommendedName>
        <fullName evidence="4">Ig-like domain-containing protein</fullName>
    </recommendedName>
</protein>
<dbReference type="SUPFAM" id="SSF48726">
    <property type="entry name" value="Immunoglobulin"/>
    <property type="match status" value="1"/>
</dbReference>
<feature type="transmembrane region" description="Helical" evidence="3">
    <location>
        <begin position="456"/>
        <end position="475"/>
    </location>
</feature>
<dbReference type="Pfam" id="PF07679">
    <property type="entry name" value="I-set"/>
    <property type="match status" value="1"/>
</dbReference>
<dbReference type="CDD" id="cd00063">
    <property type="entry name" value="FN3"/>
    <property type="match status" value="1"/>
</dbReference>
<sequence>MSFTGSIQAIVYPSIISTPQKPTKAFTGETVSFKWHYNSGDLKNNLFEVVFGIWKSPGFLKTKLIAVNSSGFASTRSSYKSSMGWAGNLTSSVAVFELYNVKLKDSKKYGIVVEYGLQHSPLTDTVQLQVKSRPMLGLPRITNVSKPAPLRKGQNVNLTCIAQSLSPVQVMWKRNDKVLVSGTSQAILTLRNITAEDCGDYVSVAKNTAGEDTRTVILLVLPESPTILNSDKIVTSPNWTLRWSAAKSEGELQVTYTVWQKLLHCVQCSNMDPKIPSHGLPDELMNTPLTVALHSISPGIPLKKLIFLLETVLPESPTILNSDKIVTSPNWTLRWSAVESEGELQMTYTVWQKRDSEESWQLENVTRNIFHFGLEDNTSYSFVVKAWNKCGDSMLDRDKMLNISTDFENKVSQGYHVISRETVPTENMVPTETETTLTPFSSSGQIDVDSSWKIEFIILIVVGIIILMLIAIVALRKKIIQDKEDGQNSLTINDEEVEDKAFSLLKT</sequence>
<evidence type="ECO:0000256" key="2">
    <source>
        <dbReference type="ARBA" id="ARBA00023157"/>
    </source>
</evidence>
<dbReference type="SMART" id="SM00408">
    <property type="entry name" value="IGc2"/>
    <property type="match status" value="1"/>
</dbReference>
<dbReference type="PANTHER" id="PTHR44170">
    <property type="entry name" value="PROTEIN SIDEKICK"/>
    <property type="match status" value="1"/>
</dbReference>
<dbReference type="InterPro" id="IPR013098">
    <property type="entry name" value="Ig_I-set"/>
</dbReference>
<dbReference type="SMART" id="SM00409">
    <property type="entry name" value="IG"/>
    <property type="match status" value="2"/>
</dbReference>
<keyword evidence="1" id="KW-0677">Repeat</keyword>